<organism evidence="2 3">
    <name type="scientific">Bosea vestrisii</name>
    <dbReference type="NCBI Taxonomy" id="151416"/>
    <lineage>
        <taxon>Bacteria</taxon>
        <taxon>Pseudomonadati</taxon>
        <taxon>Pseudomonadota</taxon>
        <taxon>Alphaproteobacteria</taxon>
        <taxon>Hyphomicrobiales</taxon>
        <taxon>Boseaceae</taxon>
        <taxon>Bosea</taxon>
    </lineage>
</organism>
<dbReference type="Pfam" id="PF07883">
    <property type="entry name" value="Cupin_2"/>
    <property type="match status" value="1"/>
</dbReference>
<dbReference type="CDD" id="cd02222">
    <property type="entry name" value="cupin_TM1459-like"/>
    <property type="match status" value="1"/>
</dbReference>
<sequence length="155" mass="17190">MPDTSKDDAPNLRRHEDGFAWQGIERLAYKQEGDAPFRDVSRQILFSRPDLAGELRYFEIGPGGHTTLERHGHVHAVVIVRGHGRCLVGSQVSEIGPFDLVTIPGWTWHQFRAEPNEPLGFLCLVDATRDRPALPTAEELAALRASPEVAAFLDG</sequence>
<accession>A0ABW0H2N6</accession>
<evidence type="ECO:0000259" key="1">
    <source>
        <dbReference type="Pfam" id="PF07883"/>
    </source>
</evidence>
<evidence type="ECO:0000313" key="2">
    <source>
        <dbReference type="EMBL" id="MFC5391323.1"/>
    </source>
</evidence>
<dbReference type="EMBL" id="JBHSLV010000004">
    <property type="protein sequence ID" value="MFC5391323.1"/>
    <property type="molecule type" value="Genomic_DNA"/>
</dbReference>
<dbReference type="RefSeq" id="WP_291671658.1">
    <property type="nucleotide sequence ID" value="NZ_JBHSLV010000004.1"/>
</dbReference>
<dbReference type="SUPFAM" id="SSF51182">
    <property type="entry name" value="RmlC-like cupins"/>
    <property type="match status" value="1"/>
</dbReference>
<dbReference type="InterPro" id="IPR014710">
    <property type="entry name" value="RmlC-like_jellyroll"/>
</dbReference>
<dbReference type="InterPro" id="IPR013096">
    <property type="entry name" value="Cupin_2"/>
</dbReference>
<name>A0ABW0H2N6_9HYPH</name>
<evidence type="ECO:0000313" key="3">
    <source>
        <dbReference type="Proteomes" id="UP001596104"/>
    </source>
</evidence>
<dbReference type="Proteomes" id="UP001596104">
    <property type="component" value="Unassembled WGS sequence"/>
</dbReference>
<dbReference type="Gene3D" id="2.60.120.10">
    <property type="entry name" value="Jelly Rolls"/>
    <property type="match status" value="1"/>
</dbReference>
<keyword evidence="3" id="KW-1185">Reference proteome</keyword>
<reference evidence="3" key="1">
    <citation type="journal article" date="2019" name="Int. J. Syst. Evol. Microbiol.">
        <title>The Global Catalogue of Microorganisms (GCM) 10K type strain sequencing project: providing services to taxonomists for standard genome sequencing and annotation.</title>
        <authorList>
            <consortium name="The Broad Institute Genomics Platform"/>
            <consortium name="The Broad Institute Genome Sequencing Center for Infectious Disease"/>
            <person name="Wu L."/>
            <person name="Ma J."/>
        </authorList>
    </citation>
    <scope>NUCLEOTIDE SEQUENCE [LARGE SCALE GENOMIC DNA]</scope>
    <source>
        <strain evidence="3">CGMCC 1.16326</strain>
    </source>
</reference>
<gene>
    <name evidence="2" type="ORF">ACFPPC_01580</name>
</gene>
<comment type="caution">
    <text evidence="2">The sequence shown here is derived from an EMBL/GenBank/DDBJ whole genome shotgun (WGS) entry which is preliminary data.</text>
</comment>
<protein>
    <submittedName>
        <fullName evidence="2">Cupin domain-containing protein</fullName>
    </submittedName>
</protein>
<feature type="domain" description="Cupin type-2" evidence="1">
    <location>
        <begin position="57"/>
        <end position="124"/>
    </location>
</feature>
<proteinExistence type="predicted"/>
<dbReference type="InterPro" id="IPR011051">
    <property type="entry name" value="RmlC_Cupin_sf"/>
</dbReference>